<dbReference type="InterPro" id="IPR051625">
    <property type="entry name" value="Signaling_Regulatory_Domain"/>
</dbReference>
<feature type="non-terminal residue" evidence="4">
    <location>
        <position position="829"/>
    </location>
</feature>
<name>A0AAV2QD19_MEGNR</name>
<dbReference type="PRINTS" id="PR00633">
    <property type="entry name" value="RCCNDNSATION"/>
</dbReference>
<gene>
    <name evidence="4" type="ORF">MNOR_LOCUS11277</name>
</gene>
<dbReference type="InterPro" id="IPR058923">
    <property type="entry name" value="RCC1-like_dom"/>
</dbReference>
<dbReference type="AlphaFoldDB" id="A0AAV2QD19"/>
<comment type="caution">
    <text evidence="4">The sequence shown here is derived from an EMBL/GenBank/DDBJ whole genome shotgun (WGS) entry which is preliminary data.</text>
</comment>
<evidence type="ECO:0000313" key="5">
    <source>
        <dbReference type="Proteomes" id="UP001497623"/>
    </source>
</evidence>
<dbReference type="PANTHER" id="PTHR22872:SF6">
    <property type="entry name" value="E3 UBIQUITIN-PROTEIN LIGASE HERC1-RELATED"/>
    <property type="match status" value="1"/>
</dbReference>
<evidence type="ECO:0000313" key="4">
    <source>
        <dbReference type="EMBL" id="CAL4080435.1"/>
    </source>
</evidence>
<dbReference type="InterPro" id="IPR009091">
    <property type="entry name" value="RCC1/BLIP-II"/>
</dbReference>
<dbReference type="InterPro" id="IPR000408">
    <property type="entry name" value="Reg_chr_condens"/>
</dbReference>
<dbReference type="Pfam" id="PF00415">
    <property type="entry name" value="RCC1"/>
    <property type="match status" value="1"/>
</dbReference>
<accession>A0AAV2QD19</accession>
<feature type="repeat" description="RCC1" evidence="2">
    <location>
        <begin position="419"/>
        <end position="471"/>
    </location>
</feature>
<feature type="non-terminal residue" evidence="4">
    <location>
        <position position="1"/>
    </location>
</feature>
<dbReference type="PROSITE" id="PS50012">
    <property type="entry name" value="RCC1_3"/>
    <property type="match status" value="7"/>
</dbReference>
<organism evidence="4 5">
    <name type="scientific">Meganyctiphanes norvegica</name>
    <name type="common">Northern krill</name>
    <name type="synonym">Thysanopoda norvegica</name>
    <dbReference type="NCBI Taxonomy" id="48144"/>
    <lineage>
        <taxon>Eukaryota</taxon>
        <taxon>Metazoa</taxon>
        <taxon>Ecdysozoa</taxon>
        <taxon>Arthropoda</taxon>
        <taxon>Crustacea</taxon>
        <taxon>Multicrustacea</taxon>
        <taxon>Malacostraca</taxon>
        <taxon>Eumalacostraca</taxon>
        <taxon>Eucarida</taxon>
        <taxon>Euphausiacea</taxon>
        <taxon>Euphausiidae</taxon>
        <taxon>Meganyctiphanes</taxon>
    </lineage>
</organism>
<dbReference type="EMBL" id="CAXKWB010005903">
    <property type="protein sequence ID" value="CAL4080435.1"/>
    <property type="molecule type" value="Genomic_DNA"/>
</dbReference>
<protein>
    <recommendedName>
        <fullName evidence="3">RCC1-like domain-containing protein</fullName>
    </recommendedName>
</protein>
<proteinExistence type="predicted"/>
<keyword evidence="5" id="KW-1185">Reference proteome</keyword>
<evidence type="ECO:0000256" key="1">
    <source>
        <dbReference type="ARBA" id="ARBA00022737"/>
    </source>
</evidence>
<evidence type="ECO:0000256" key="2">
    <source>
        <dbReference type="PROSITE-ProRule" id="PRU00235"/>
    </source>
</evidence>
<feature type="repeat" description="RCC1" evidence="2">
    <location>
        <begin position="583"/>
        <end position="633"/>
    </location>
</feature>
<feature type="repeat" description="RCC1" evidence="2">
    <location>
        <begin position="316"/>
        <end position="365"/>
    </location>
</feature>
<dbReference type="Pfam" id="PF13540">
    <property type="entry name" value="RCC1_2"/>
    <property type="match status" value="1"/>
</dbReference>
<dbReference type="SUPFAM" id="SSF50985">
    <property type="entry name" value="RCC1/BLIP-II"/>
    <property type="match status" value="2"/>
</dbReference>
<keyword evidence="1" id="KW-0677">Repeat</keyword>
<dbReference type="PROSITE" id="PS00626">
    <property type="entry name" value="RCC1_2"/>
    <property type="match status" value="1"/>
</dbReference>
<sequence>EVMVVAGPGCVMRGGPQLPDYEPEPPSPTDQLNHINALLAAQAALARSTAAQPRFSALLHKRLIVLQRIYHALSRSFHQGSQDREQSLVGSSDRNVSGAELSNNNVSLSANEALIELGVRTGLSLLFTILKQGWEQNNGGSLCSEVLGTAVAVVSALPPLSLAVESKLPRVGLASLTQLTAFLSETAKPSSPADPHGRKLSAELLLGLSLQRGSLRYLLEWINMALCAAAQADQSSDQGTCISRHCLEEVLSSLDQTTDPLNRRGGVAAGSNQEDTVQLYQASLTLMERLTSLACEYARTCIGDTCEESSERSESCDVYVFGSNSSHQLAEGAMDKILVPKLTRSFSSVQQVEAGQYCTFVVHSDGGVSACGKGSYGRLGLGDSNNQVSPRRLNLDARVRRVSSSKGSDGHTIALSTTGQVYTWGDGDYGKLGHGNNVTQKYPRLVAGPLNGKVVRWVSAGYRHSACVTQEGELYTWGEGDYGRLGHGDSTSRNVPTLVRDISGVGQVVCGSAHTLALSADCRTVWSFGSGDHGKLGHGDTVKVYRPKVIEALQGLTVRKLTTGTHISLALAAHGQGGDSSNLQVWVWGSGPCLAMGSAEANVLRPRPIEELTGLRIVDISAGDSHVLALTQDSQVYAWGSNTMGQCGLGHTVSPITRPKKVMGFDQPVHQISAGTTHSITWTAIPTDRRVVSWHRPFCVDLQEGTFSLLRTFIDSYCSFEKDFQPVKPFASDTDQEKFVTLCLQLLNTHLSLALTGGCTQAVLGSQAAPLRELLFRLVDAKLPPTLENAVCEGLSSRLLLPPLSARMALLHRLLPKSPHDWGQLSRGQ</sequence>
<feature type="domain" description="RCC1-like" evidence="3">
    <location>
        <begin position="314"/>
        <end position="500"/>
    </location>
</feature>
<dbReference type="Gene3D" id="2.130.10.30">
    <property type="entry name" value="Regulator of chromosome condensation 1/beta-lactamase-inhibitor protein II"/>
    <property type="match status" value="2"/>
</dbReference>
<feature type="repeat" description="RCC1" evidence="2">
    <location>
        <begin position="366"/>
        <end position="418"/>
    </location>
</feature>
<dbReference type="PANTHER" id="PTHR22872">
    <property type="entry name" value="BTK-BINDING PROTEIN-RELATED"/>
    <property type="match status" value="1"/>
</dbReference>
<dbReference type="Proteomes" id="UP001497623">
    <property type="component" value="Unassembled WGS sequence"/>
</dbReference>
<dbReference type="Pfam" id="PF25390">
    <property type="entry name" value="WD40_RLD"/>
    <property type="match status" value="1"/>
</dbReference>
<reference evidence="4 5" key="1">
    <citation type="submission" date="2024-05" db="EMBL/GenBank/DDBJ databases">
        <authorList>
            <person name="Wallberg A."/>
        </authorList>
    </citation>
    <scope>NUCLEOTIDE SEQUENCE [LARGE SCALE GENOMIC DNA]</scope>
</reference>
<feature type="repeat" description="RCC1" evidence="2">
    <location>
        <begin position="634"/>
        <end position="685"/>
    </location>
</feature>
<feature type="repeat" description="RCC1" evidence="2">
    <location>
        <begin position="472"/>
        <end position="521"/>
    </location>
</feature>
<feature type="repeat" description="RCC1" evidence="2">
    <location>
        <begin position="523"/>
        <end position="574"/>
    </location>
</feature>
<evidence type="ECO:0000259" key="3">
    <source>
        <dbReference type="Pfam" id="PF25390"/>
    </source>
</evidence>